<dbReference type="RefSeq" id="XP_016243370.1">
    <property type="nucleotide sequence ID" value="XM_016398808.1"/>
</dbReference>
<dbReference type="VEuPathDB" id="FungiDB:PV07_11374"/>
<sequence>MADPSPSSPLKSTCHCGAIEVIVPYQPKEINECQCTLCRRYAAAWIYYKPEEVTINKHKAGDVKKYVWGDRDISFNFCDNCGCMCFWYPERSSMDEIGVNSRNMDPEDLRYVTRKISFDVVGAPLRDQATAHPQDRARY</sequence>
<keyword evidence="6" id="KW-1185">Reference proteome</keyword>
<protein>
    <recommendedName>
        <fullName evidence="4">CENP-V/GFA domain-containing protein</fullName>
    </recommendedName>
</protein>
<feature type="domain" description="CENP-V/GFA" evidence="4">
    <location>
        <begin position="10"/>
        <end position="127"/>
    </location>
</feature>
<accession>A0A0D2CHW5</accession>
<dbReference type="HOGENOM" id="CLU_055491_7_1_1"/>
<dbReference type="InterPro" id="IPR052355">
    <property type="entry name" value="CENP-V-like"/>
</dbReference>
<dbReference type="OrthoDB" id="2993351at2759"/>
<dbReference type="PANTHER" id="PTHR28620:SF1">
    <property type="entry name" value="CENP-V_GFA DOMAIN-CONTAINING PROTEIN"/>
    <property type="match status" value="1"/>
</dbReference>
<evidence type="ECO:0000256" key="1">
    <source>
        <dbReference type="ARBA" id="ARBA00005495"/>
    </source>
</evidence>
<dbReference type="Pfam" id="PF04828">
    <property type="entry name" value="GFA"/>
    <property type="match status" value="1"/>
</dbReference>
<dbReference type="PANTHER" id="PTHR28620">
    <property type="entry name" value="CENTROMERE PROTEIN V"/>
    <property type="match status" value="1"/>
</dbReference>
<dbReference type="Proteomes" id="UP000054466">
    <property type="component" value="Unassembled WGS sequence"/>
</dbReference>
<evidence type="ECO:0000259" key="4">
    <source>
        <dbReference type="PROSITE" id="PS51891"/>
    </source>
</evidence>
<dbReference type="Gene3D" id="2.170.150.70">
    <property type="match status" value="1"/>
</dbReference>
<evidence type="ECO:0000256" key="3">
    <source>
        <dbReference type="ARBA" id="ARBA00022833"/>
    </source>
</evidence>
<evidence type="ECO:0000313" key="6">
    <source>
        <dbReference type="Proteomes" id="UP000054466"/>
    </source>
</evidence>
<dbReference type="AlphaFoldDB" id="A0A0D2CHW5"/>
<name>A0A0D2CHW5_9EURO</name>
<proteinExistence type="inferred from homology"/>
<dbReference type="GO" id="GO:0016846">
    <property type="term" value="F:carbon-sulfur lyase activity"/>
    <property type="evidence" value="ECO:0007669"/>
    <property type="project" value="InterPro"/>
</dbReference>
<dbReference type="GeneID" id="27350568"/>
<dbReference type="InterPro" id="IPR006913">
    <property type="entry name" value="CENP-V/GFA"/>
</dbReference>
<dbReference type="SUPFAM" id="SSF51316">
    <property type="entry name" value="Mss4-like"/>
    <property type="match status" value="1"/>
</dbReference>
<keyword evidence="2" id="KW-0479">Metal-binding</keyword>
<keyword evidence="3" id="KW-0862">Zinc</keyword>
<dbReference type="InterPro" id="IPR011057">
    <property type="entry name" value="Mss4-like_sf"/>
</dbReference>
<dbReference type="EMBL" id="KN847046">
    <property type="protein sequence ID" value="KIW23154.1"/>
    <property type="molecule type" value="Genomic_DNA"/>
</dbReference>
<comment type="similarity">
    <text evidence="1">Belongs to the Gfa family.</text>
</comment>
<dbReference type="GO" id="GO:0046872">
    <property type="term" value="F:metal ion binding"/>
    <property type="evidence" value="ECO:0007669"/>
    <property type="project" value="UniProtKB-KW"/>
</dbReference>
<evidence type="ECO:0000256" key="2">
    <source>
        <dbReference type="ARBA" id="ARBA00022723"/>
    </source>
</evidence>
<gene>
    <name evidence="5" type="ORF">PV07_11374</name>
</gene>
<organism evidence="5 6">
    <name type="scientific">Cladophialophora immunda</name>
    <dbReference type="NCBI Taxonomy" id="569365"/>
    <lineage>
        <taxon>Eukaryota</taxon>
        <taxon>Fungi</taxon>
        <taxon>Dikarya</taxon>
        <taxon>Ascomycota</taxon>
        <taxon>Pezizomycotina</taxon>
        <taxon>Eurotiomycetes</taxon>
        <taxon>Chaetothyriomycetidae</taxon>
        <taxon>Chaetothyriales</taxon>
        <taxon>Herpotrichiellaceae</taxon>
        <taxon>Cladophialophora</taxon>
    </lineage>
</organism>
<evidence type="ECO:0000313" key="5">
    <source>
        <dbReference type="EMBL" id="KIW23154.1"/>
    </source>
</evidence>
<reference evidence="5 6" key="1">
    <citation type="submission" date="2015-01" db="EMBL/GenBank/DDBJ databases">
        <title>The Genome Sequence of Cladophialophora immunda CBS83496.</title>
        <authorList>
            <consortium name="The Broad Institute Genomics Platform"/>
            <person name="Cuomo C."/>
            <person name="de Hoog S."/>
            <person name="Gorbushina A."/>
            <person name="Stielow B."/>
            <person name="Teixiera M."/>
            <person name="Abouelleil A."/>
            <person name="Chapman S.B."/>
            <person name="Priest M."/>
            <person name="Young S.K."/>
            <person name="Wortman J."/>
            <person name="Nusbaum C."/>
            <person name="Birren B."/>
        </authorList>
    </citation>
    <scope>NUCLEOTIDE SEQUENCE [LARGE SCALE GENOMIC DNA]</scope>
    <source>
        <strain evidence="5 6">CBS 83496</strain>
    </source>
</reference>
<dbReference type="PROSITE" id="PS51891">
    <property type="entry name" value="CENP_V_GFA"/>
    <property type="match status" value="1"/>
</dbReference>